<dbReference type="Proteomes" id="UP000600565">
    <property type="component" value="Unassembled WGS sequence"/>
</dbReference>
<evidence type="ECO:0000313" key="2">
    <source>
        <dbReference type="Proteomes" id="UP000600565"/>
    </source>
</evidence>
<evidence type="ECO:0000313" key="1">
    <source>
        <dbReference type="EMBL" id="MBD8034648.1"/>
    </source>
</evidence>
<organism evidence="1 2">
    <name type="scientific">Solibacillus merdavium</name>
    <dbReference type="NCBI Taxonomy" id="2762218"/>
    <lineage>
        <taxon>Bacteria</taxon>
        <taxon>Bacillati</taxon>
        <taxon>Bacillota</taxon>
        <taxon>Bacilli</taxon>
        <taxon>Bacillales</taxon>
        <taxon>Caryophanaceae</taxon>
        <taxon>Solibacillus</taxon>
    </lineage>
</organism>
<accession>A0ABR8XRS9</accession>
<name>A0ABR8XRS9_9BACL</name>
<reference evidence="1 2" key="1">
    <citation type="submission" date="2020-08" db="EMBL/GenBank/DDBJ databases">
        <title>A Genomic Blueprint of the Chicken Gut Microbiome.</title>
        <authorList>
            <person name="Gilroy R."/>
            <person name="Ravi A."/>
            <person name="Getino M."/>
            <person name="Pursley I."/>
            <person name="Horton D.L."/>
            <person name="Alikhan N.-F."/>
            <person name="Baker D."/>
            <person name="Gharbi K."/>
            <person name="Hall N."/>
            <person name="Watson M."/>
            <person name="Adriaenssens E.M."/>
            <person name="Foster-Nyarko E."/>
            <person name="Jarju S."/>
            <person name="Secka A."/>
            <person name="Antonio M."/>
            <person name="Oren A."/>
            <person name="Chaudhuri R."/>
            <person name="La Ragione R.M."/>
            <person name="Hildebrand F."/>
            <person name="Pallen M.J."/>
        </authorList>
    </citation>
    <scope>NUCLEOTIDE SEQUENCE [LARGE SCALE GENOMIC DNA]</scope>
    <source>
        <strain evidence="1 2">Sa1YVA6</strain>
    </source>
</reference>
<comment type="caution">
    <text evidence="1">The sequence shown here is derived from an EMBL/GenBank/DDBJ whole genome shotgun (WGS) entry which is preliminary data.</text>
</comment>
<sequence>MEIQPMELVEKEVEDILYQCIDLKIEEDYIAMGQIFAKVLALLQQHNLISPTLQVITEPDKCPTETRILLESLQEAQRRHVSRRKLLTHRQILNVWLRKNQYFQREVLPGFF</sequence>
<protein>
    <submittedName>
        <fullName evidence="1">Transketolase</fullName>
    </submittedName>
</protein>
<keyword evidence="2" id="KW-1185">Reference proteome</keyword>
<dbReference type="EMBL" id="JACSPW010000020">
    <property type="protein sequence ID" value="MBD8034648.1"/>
    <property type="molecule type" value="Genomic_DNA"/>
</dbReference>
<proteinExistence type="predicted"/>
<dbReference type="RefSeq" id="WP_191705145.1">
    <property type="nucleotide sequence ID" value="NZ_JACSPW010000020.1"/>
</dbReference>
<gene>
    <name evidence="1" type="ORF">H9632_16390</name>
</gene>